<dbReference type="Pfam" id="PF09720">
    <property type="entry name" value="Unstab_antitox"/>
    <property type="match status" value="1"/>
</dbReference>
<accession>A0A540VTS9</accession>
<dbReference type="InterPro" id="IPR013406">
    <property type="entry name" value="CHP02574_addiction_mod"/>
</dbReference>
<dbReference type="EMBL" id="VIFK01000021">
    <property type="protein sequence ID" value="TQF00161.1"/>
    <property type="molecule type" value="Genomic_DNA"/>
</dbReference>
<organism evidence="2 3">
    <name type="scientific">Spiribacter salinus</name>
    <dbReference type="NCBI Taxonomy" id="1335746"/>
    <lineage>
        <taxon>Bacteria</taxon>
        <taxon>Pseudomonadati</taxon>
        <taxon>Pseudomonadota</taxon>
        <taxon>Gammaproteobacteria</taxon>
        <taxon>Chromatiales</taxon>
        <taxon>Ectothiorhodospiraceae</taxon>
        <taxon>Spiribacter</taxon>
    </lineage>
</organism>
<dbReference type="Proteomes" id="UP000315400">
    <property type="component" value="Unassembled WGS sequence"/>
</dbReference>
<feature type="region of interest" description="Disordered" evidence="1">
    <location>
        <begin position="17"/>
        <end position="39"/>
    </location>
</feature>
<dbReference type="AlphaFoldDB" id="A0A540VTS9"/>
<reference evidence="2 3" key="1">
    <citation type="submission" date="2019-06" db="EMBL/GenBank/DDBJ databases">
        <title>Metagenome assembled Genome of Spiribacter salinus SL48-SHIP from the microbial mat of Salt Lake 48 (Novosibirsk region, Russia).</title>
        <authorList>
            <person name="Shipova A."/>
            <person name="Rozanov A.S."/>
            <person name="Bryanskaya A.V."/>
            <person name="Peltek S.E."/>
        </authorList>
    </citation>
    <scope>NUCLEOTIDE SEQUENCE [LARGE SCALE GENOMIC DNA]</scope>
    <source>
        <strain evidence="2">SL48-SHIP-2</strain>
    </source>
</reference>
<evidence type="ECO:0000313" key="3">
    <source>
        <dbReference type="Proteomes" id="UP000315400"/>
    </source>
</evidence>
<evidence type="ECO:0000313" key="2">
    <source>
        <dbReference type="EMBL" id="TQF00161.1"/>
    </source>
</evidence>
<feature type="region of interest" description="Disordered" evidence="1">
    <location>
        <begin position="52"/>
        <end position="72"/>
    </location>
</feature>
<evidence type="ECO:0000256" key="1">
    <source>
        <dbReference type="SAM" id="MobiDB-lite"/>
    </source>
</evidence>
<sequence length="72" mass="8396">MSLPLDEMSTEDKLRAMEEPWVDRSGTPEQIPSPEWHGDVLADRKARFRRVEVEPTDWSKAKQGLRDRTSED</sequence>
<proteinExistence type="predicted"/>
<gene>
    <name evidence="2" type="ORF">FKY71_04755</name>
</gene>
<name>A0A540VTS9_9GAMM</name>
<protein>
    <submittedName>
        <fullName evidence="2">Addiction module protein</fullName>
    </submittedName>
</protein>
<comment type="caution">
    <text evidence="2">The sequence shown here is derived from an EMBL/GenBank/DDBJ whole genome shotgun (WGS) entry which is preliminary data.</text>
</comment>